<dbReference type="PROSITE" id="PS00687">
    <property type="entry name" value="ALDEHYDE_DEHYDR_GLU"/>
    <property type="match status" value="1"/>
</dbReference>
<evidence type="ECO:0000313" key="8">
    <source>
        <dbReference type="EMBL" id="MEF3078491.1"/>
    </source>
</evidence>
<keyword evidence="9" id="KW-1185">Reference proteome</keyword>
<evidence type="ECO:0000256" key="5">
    <source>
        <dbReference type="PROSITE-ProRule" id="PRU10007"/>
    </source>
</evidence>
<dbReference type="InterPro" id="IPR016162">
    <property type="entry name" value="Ald_DH_N"/>
</dbReference>
<comment type="similarity">
    <text evidence="1 4 6">Belongs to the aldehyde dehydrogenase family.</text>
</comment>
<dbReference type="InterPro" id="IPR016161">
    <property type="entry name" value="Ald_DH/histidinol_DH"/>
</dbReference>
<dbReference type="Proteomes" id="UP001356704">
    <property type="component" value="Unassembled WGS sequence"/>
</dbReference>
<comment type="caution">
    <text evidence="8">The sequence shown here is derived from an EMBL/GenBank/DDBJ whole genome shotgun (WGS) entry which is preliminary data.</text>
</comment>
<dbReference type="Gene3D" id="3.40.309.10">
    <property type="entry name" value="Aldehyde Dehydrogenase, Chain A, domain 2"/>
    <property type="match status" value="1"/>
</dbReference>
<accession>A0ABU7W3F5</accession>
<dbReference type="InterPro" id="IPR029510">
    <property type="entry name" value="Ald_DH_CS_GLU"/>
</dbReference>
<protein>
    <recommendedName>
        <fullName evidence="4">Aldehyde dehydrogenase</fullName>
    </recommendedName>
</protein>
<dbReference type="PANTHER" id="PTHR43570">
    <property type="entry name" value="ALDEHYDE DEHYDROGENASE"/>
    <property type="match status" value="1"/>
</dbReference>
<dbReference type="RefSeq" id="WP_331809260.1">
    <property type="nucleotide sequence ID" value="NZ_JAZHOU010000001.1"/>
</dbReference>
<dbReference type="InterPro" id="IPR016163">
    <property type="entry name" value="Ald_DH_C"/>
</dbReference>
<reference evidence="8 9" key="1">
    <citation type="submission" date="2024-02" db="EMBL/GenBank/DDBJ databases">
        <title>Winogradskyella poriferorum JCM 12885.</title>
        <authorList>
            <person name="Zhang D.-F."/>
            <person name="Fu Z.-Y."/>
        </authorList>
    </citation>
    <scope>NUCLEOTIDE SEQUENCE [LARGE SCALE GENOMIC DNA]</scope>
    <source>
        <strain evidence="8 9">JCM 12885</strain>
    </source>
</reference>
<evidence type="ECO:0000256" key="6">
    <source>
        <dbReference type="RuleBase" id="RU003345"/>
    </source>
</evidence>
<dbReference type="Pfam" id="PF00171">
    <property type="entry name" value="Aldedh"/>
    <property type="match status" value="1"/>
</dbReference>
<dbReference type="EMBL" id="JAZHOU010000001">
    <property type="protein sequence ID" value="MEF3078491.1"/>
    <property type="molecule type" value="Genomic_DNA"/>
</dbReference>
<evidence type="ECO:0000259" key="7">
    <source>
        <dbReference type="Pfam" id="PF00171"/>
    </source>
</evidence>
<gene>
    <name evidence="8" type="ORF">V1468_05715</name>
</gene>
<proteinExistence type="inferred from homology"/>
<keyword evidence="3" id="KW-0520">NAD</keyword>
<feature type="domain" description="Aldehyde dehydrogenase" evidence="7">
    <location>
        <begin position="28"/>
        <end position="443"/>
    </location>
</feature>
<evidence type="ECO:0000256" key="3">
    <source>
        <dbReference type="ARBA" id="ARBA00023027"/>
    </source>
</evidence>
<name>A0ABU7W3F5_9FLAO</name>
<evidence type="ECO:0000313" key="9">
    <source>
        <dbReference type="Proteomes" id="UP001356704"/>
    </source>
</evidence>
<dbReference type="InterPro" id="IPR012394">
    <property type="entry name" value="Aldehyde_DH_NAD(P)"/>
</dbReference>
<evidence type="ECO:0000256" key="1">
    <source>
        <dbReference type="ARBA" id="ARBA00009986"/>
    </source>
</evidence>
<keyword evidence="2 4" id="KW-0560">Oxidoreductase</keyword>
<sequence>MKTDSIDFNENPHYQLFLKQQFQQLIIGTVPYSARIEKLKKLRTAIEVTFRDQIIEALHKDLNKPRVEAELTEIYPIISEIKFAKSNLRQWMRKQKVDTPISMLGSSSYYIYEPKGVCLIISPWNFPFNLTFGPLVSAIAAGNSVIIKPSEMTPNSSALMSEIVRTVFDDNEVALVEGEVETSKKLLQLPFNHIFFTGSPNVGKIVMSAAAKHLASVTLELGGKSPTVIDSTANIDKAAKRIVWGKFMNAGQICVSPDYVLIDESIKEQFIIACKKWIEHYFSKQPETSNSYARIVTQKHFERLQSHLENAKSLNANLDIGGDVEANLKYIAPTIVSGVSDEASLLNEEIFGPILPIVTYKTLDEAITYINSKERPLALYIYSNSKRNTKKIIRNTRAGGTCINTNVIHYANHNLPFGGVNNSGIGKSHGFYGFKAFSNQRAVVKQYTFGINELLFPPYTNFKEKLARLTIKWF</sequence>
<dbReference type="InterPro" id="IPR015590">
    <property type="entry name" value="Aldehyde_DH_dom"/>
</dbReference>
<feature type="active site" evidence="5">
    <location>
        <position position="220"/>
    </location>
</feature>
<dbReference type="PANTHER" id="PTHR43570:SF20">
    <property type="entry name" value="ALDEHYDE DEHYDROGENASE ALDX-RELATED"/>
    <property type="match status" value="1"/>
</dbReference>
<dbReference type="CDD" id="cd07134">
    <property type="entry name" value="ALDH_AlkH-like"/>
    <property type="match status" value="1"/>
</dbReference>
<evidence type="ECO:0000256" key="2">
    <source>
        <dbReference type="ARBA" id="ARBA00023002"/>
    </source>
</evidence>
<evidence type="ECO:0000256" key="4">
    <source>
        <dbReference type="PIRNR" id="PIRNR036492"/>
    </source>
</evidence>
<dbReference type="Gene3D" id="3.40.605.10">
    <property type="entry name" value="Aldehyde Dehydrogenase, Chain A, domain 1"/>
    <property type="match status" value="1"/>
</dbReference>
<dbReference type="PIRSF" id="PIRSF036492">
    <property type="entry name" value="ALDH"/>
    <property type="match status" value="1"/>
</dbReference>
<dbReference type="SUPFAM" id="SSF53720">
    <property type="entry name" value="ALDH-like"/>
    <property type="match status" value="1"/>
</dbReference>
<organism evidence="8 9">
    <name type="scientific">Winogradskyella poriferorum</name>
    <dbReference type="NCBI Taxonomy" id="307627"/>
    <lineage>
        <taxon>Bacteria</taxon>
        <taxon>Pseudomonadati</taxon>
        <taxon>Bacteroidota</taxon>
        <taxon>Flavobacteriia</taxon>
        <taxon>Flavobacteriales</taxon>
        <taxon>Flavobacteriaceae</taxon>
        <taxon>Winogradskyella</taxon>
    </lineage>
</organism>